<dbReference type="Proteomes" id="UP000467334">
    <property type="component" value="Unassembled WGS sequence"/>
</dbReference>
<gene>
    <name evidence="4" type="ORF">AA415_01687</name>
    <name evidence="3" type="ORF">F9958_04280</name>
</gene>
<feature type="signal peptide" evidence="2">
    <location>
        <begin position="1"/>
        <end position="20"/>
    </location>
</feature>
<evidence type="ECO:0000313" key="6">
    <source>
        <dbReference type="Proteomes" id="UP000467334"/>
    </source>
</evidence>
<keyword evidence="5" id="KW-1185">Reference proteome</keyword>
<dbReference type="EMBL" id="LRGC01000006">
    <property type="protein sequence ID" value="KWR55238.1"/>
    <property type="molecule type" value="Genomic_DNA"/>
</dbReference>
<feature type="chain" id="PRO_5036003842" evidence="2">
    <location>
        <begin position="21"/>
        <end position="476"/>
    </location>
</feature>
<dbReference type="Proteomes" id="UP000056419">
    <property type="component" value="Unassembled WGS sequence"/>
</dbReference>
<accession>A0A108T8F4</accession>
<dbReference type="EMBL" id="WCLE01000005">
    <property type="protein sequence ID" value="KAB5315872.1"/>
    <property type="molecule type" value="Genomic_DNA"/>
</dbReference>
<organism evidence="4 5">
    <name type="scientific">Bacteroides stercoris</name>
    <dbReference type="NCBI Taxonomy" id="46506"/>
    <lineage>
        <taxon>Bacteria</taxon>
        <taxon>Pseudomonadati</taxon>
        <taxon>Bacteroidota</taxon>
        <taxon>Bacteroidia</taxon>
        <taxon>Bacteroidales</taxon>
        <taxon>Bacteroidaceae</taxon>
        <taxon>Bacteroides</taxon>
    </lineage>
</organism>
<evidence type="ECO:0000313" key="4">
    <source>
        <dbReference type="EMBL" id="KWR55238.1"/>
    </source>
</evidence>
<dbReference type="AlphaFoldDB" id="A0A108T8F4"/>
<keyword evidence="1" id="KW-0175">Coiled coil</keyword>
<comment type="caution">
    <text evidence="4">The sequence shown here is derived from an EMBL/GenBank/DDBJ whole genome shotgun (WGS) entry which is preliminary data.</text>
</comment>
<reference evidence="4 5" key="1">
    <citation type="journal article" date="2016" name="BMC Genomics">
        <title>Type VI secretion systems of human gut Bacteroidales segregate into three genetic architectures, two of which are contained on mobile genetic elements.</title>
        <authorList>
            <person name="Coyne M.J."/>
            <person name="Roelofs K.G."/>
            <person name="Comstock L.E."/>
        </authorList>
    </citation>
    <scope>NUCLEOTIDE SEQUENCE [LARGE SCALE GENOMIC DNA]</scope>
    <source>
        <strain evidence="4 5">CL09T03C01</strain>
    </source>
</reference>
<evidence type="ECO:0000256" key="2">
    <source>
        <dbReference type="SAM" id="SignalP"/>
    </source>
</evidence>
<name>A0A108T8F4_BACSE</name>
<dbReference type="Pfam" id="PF13432">
    <property type="entry name" value="TPR_16"/>
    <property type="match status" value="1"/>
</dbReference>
<dbReference type="RefSeq" id="WP_060385808.1">
    <property type="nucleotide sequence ID" value="NZ_CP081913.1"/>
</dbReference>
<evidence type="ECO:0000256" key="1">
    <source>
        <dbReference type="SAM" id="Coils"/>
    </source>
</evidence>
<feature type="coiled-coil region" evidence="1">
    <location>
        <begin position="410"/>
        <end position="473"/>
    </location>
</feature>
<proteinExistence type="predicted"/>
<dbReference type="InterPro" id="IPR011990">
    <property type="entry name" value="TPR-like_helical_dom_sf"/>
</dbReference>
<dbReference type="STRING" id="46506.AA415_01687"/>
<keyword evidence="2" id="KW-0732">Signal</keyword>
<protein>
    <submittedName>
        <fullName evidence="4">Anaphase-promoting complex, cyclosome, subunit 3</fullName>
    </submittedName>
    <submittedName>
        <fullName evidence="3">Tetratricopeptide repeat protein</fullName>
    </submittedName>
</protein>
<dbReference type="PATRIC" id="fig|46506.5.peg.1794"/>
<sequence precursor="true">MKNKYILLFLFGFFGIHASAQTLAQAKILYEKGQYEQAKPVFKKFVKSQPNNGNYNLWYGVCCLNTGEAEEAIKYLETAVKRRVTSGQLYLAQAYNAVYRFEDAVGTYEDYIAELTKRRRSTAEAEKLLEKSKTNLRLLKGVEEVCFIDSFVVDKKDFLEAYKISPESGKLFMYDTYFENSNSKGGTVYETELGNKIYYSELQKDSTLNILSRNKMMNEWGKGNMLPGSINESMNASYPYVLADGITIYYAADGPASMGGYDIFVTRYNTNTDTYLTPENVGMPFNSPYNDYMYVIDEFNNLGWFASDRYQPEGKVCVYVFIPASSKQVYNYESMDKNKLIKLAQLHSIRDTWTNESLVADARKRLQETMQEKTEIKKRHEFEFVIDDRNIYHYAADFRSPQAKAQFRNYLQLKESYNQQQNKLENIRIQYSRANQNERNKMAPAILDLEKRVLQLANEVDRTAIQVRKLEKQTIK</sequence>
<dbReference type="Gene3D" id="1.25.40.10">
    <property type="entry name" value="Tetratricopeptide repeat domain"/>
    <property type="match status" value="1"/>
</dbReference>
<evidence type="ECO:0000313" key="5">
    <source>
        <dbReference type="Proteomes" id="UP000056419"/>
    </source>
</evidence>
<reference evidence="4" key="2">
    <citation type="submission" date="2016-01" db="EMBL/GenBank/DDBJ databases">
        <authorList>
            <person name="McClelland M."/>
            <person name="Jain A."/>
            <person name="Saraogi P."/>
            <person name="Mendelson R."/>
            <person name="Westerman R."/>
            <person name="SanMiguel P."/>
            <person name="Csonka L."/>
        </authorList>
    </citation>
    <scope>NUCLEOTIDE SEQUENCE</scope>
    <source>
        <strain evidence="4">CL09T03C01</strain>
    </source>
</reference>
<evidence type="ECO:0000313" key="3">
    <source>
        <dbReference type="EMBL" id="KAB5315872.1"/>
    </source>
</evidence>
<reference evidence="3 6" key="3">
    <citation type="journal article" date="2019" name="Nat. Med.">
        <title>A library of human gut bacterial isolates paired with longitudinal multiomics data enables mechanistic microbiome research.</title>
        <authorList>
            <person name="Poyet M."/>
            <person name="Groussin M."/>
            <person name="Gibbons S.M."/>
            <person name="Avila-Pacheco J."/>
            <person name="Jiang X."/>
            <person name="Kearney S.M."/>
            <person name="Perrotta A.R."/>
            <person name="Berdy B."/>
            <person name="Zhao S."/>
            <person name="Lieberman T.D."/>
            <person name="Swanson P.K."/>
            <person name="Smith M."/>
            <person name="Roesemann S."/>
            <person name="Alexander J.E."/>
            <person name="Rich S.A."/>
            <person name="Livny J."/>
            <person name="Vlamakis H."/>
            <person name="Clish C."/>
            <person name="Bullock K."/>
            <person name="Deik A."/>
            <person name="Scott J."/>
            <person name="Pierce K.A."/>
            <person name="Xavier R.J."/>
            <person name="Alm E.J."/>
        </authorList>
    </citation>
    <scope>NUCLEOTIDE SEQUENCE [LARGE SCALE GENOMIC DNA]</scope>
    <source>
        <strain evidence="3 6">BIOML-A6</strain>
    </source>
</reference>
<dbReference type="SUPFAM" id="SSF48452">
    <property type="entry name" value="TPR-like"/>
    <property type="match status" value="1"/>
</dbReference>